<keyword evidence="2" id="KW-1185">Reference proteome</keyword>
<dbReference type="EMBL" id="QGKV02000832">
    <property type="protein sequence ID" value="KAF3550860.1"/>
    <property type="molecule type" value="Genomic_DNA"/>
</dbReference>
<proteinExistence type="predicted"/>
<evidence type="ECO:0000313" key="2">
    <source>
        <dbReference type="Proteomes" id="UP000266723"/>
    </source>
</evidence>
<gene>
    <name evidence="1" type="ORF">DY000_02010176</name>
</gene>
<dbReference type="Proteomes" id="UP000266723">
    <property type="component" value="Unassembled WGS sequence"/>
</dbReference>
<protein>
    <submittedName>
        <fullName evidence="1">Uncharacterized protein</fullName>
    </submittedName>
</protein>
<accession>A0ABQ7CGM6</accession>
<organism evidence="1 2">
    <name type="scientific">Brassica cretica</name>
    <name type="common">Mustard</name>
    <dbReference type="NCBI Taxonomy" id="69181"/>
    <lineage>
        <taxon>Eukaryota</taxon>
        <taxon>Viridiplantae</taxon>
        <taxon>Streptophyta</taxon>
        <taxon>Embryophyta</taxon>
        <taxon>Tracheophyta</taxon>
        <taxon>Spermatophyta</taxon>
        <taxon>Magnoliopsida</taxon>
        <taxon>eudicotyledons</taxon>
        <taxon>Gunneridae</taxon>
        <taxon>Pentapetalae</taxon>
        <taxon>rosids</taxon>
        <taxon>malvids</taxon>
        <taxon>Brassicales</taxon>
        <taxon>Brassicaceae</taxon>
        <taxon>Brassiceae</taxon>
        <taxon>Brassica</taxon>
    </lineage>
</organism>
<comment type="caution">
    <text evidence="1">The sequence shown here is derived from an EMBL/GenBank/DDBJ whole genome shotgun (WGS) entry which is preliminary data.</text>
</comment>
<name>A0ABQ7CGM6_BRACR</name>
<reference evidence="1 2" key="1">
    <citation type="journal article" date="2020" name="BMC Genomics">
        <title>Intraspecific diversification of the crop wild relative Brassica cretica Lam. using demographic model selection.</title>
        <authorList>
            <person name="Kioukis A."/>
            <person name="Michalopoulou V.A."/>
            <person name="Briers L."/>
            <person name="Pirintsos S."/>
            <person name="Studholme D.J."/>
            <person name="Pavlidis P."/>
            <person name="Sarris P.F."/>
        </authorList>
    </citation>
    <scope>NUCLEOTIDE SEQUENCE [LARGE SCALE GENOMIC DNA]</scope>
    <source>
        <strain evidence="2">cv. PFS-1207/04</strain>
    </source>
</reference>
<evidence type="ECO:0000313" key="1">
    <source>
        <dbReference type="EMBL" id="KAF3550860.1"/>
    </source>
</evidence>
<sequence>MMDARDIIFMEQLLRPPILEGNEIELRPSGELLTRLVCDLLSTAKHLRMMDARDIFDLCGFKDSTMKTNRSVKFSNKASRELNTSELCGFRDFRAKKTRGFLGIVSSGDLRKSRSEILIHDVSQVAPHHTGSDLVTKERAVGLRKTMNFLFLLVRREQSG</sequence>